<keyword evidence="2" id="KW-0472">Membrane</keyword>
<feature type="compositionally biased region" description="Low complexity" evidence="1">
    <location>
        <begin position="101"/>
        <end position="117"/>
    </location>
</feature>
<feature type="region of interest" description="Disordered" evidence="1">
    <location>
        <begin position="63"/>
        <end position="188"/>
    </location>
</feature>
<name>A0A3D9YXH3_9HYPH</name>
<evidence type="ECO:0000256" key="1">
    <source>
        <dbReference type="SAM" id="MobiDB-lite"/>
    </source>
</evidence>
<evidence type="ECO:0000313" key="3">
    <source>
        <dbReference type="EMBL" id="REF87341.1"/>
    </source>
</evidence>
<gene>
    <name evidence="3" type="ORF">DES32_0961</name>
</gene>
<organism evidence="3 4">
    <name type="scientific">Methylovirgula ligni</name>
    <dbReference type="NCBI Taxonomy" id="569860"/>
    <lineage>
        <taxon>Bacteria</taxon>
        <taxon>Pseudomonadati</taxon>
        <taxon>Pseudomonadota</taxon>
        <taxon>Alphaproteobacteria</taxon>
        <taxon>Hyphomicrobiales</taxon>
        <taxon>Beijerinckiaceae</taxon>
        <taxon>Methylovirgula</taxon>
    </lineage>
</organism>
<feature type="compositionally biased region" description="Pro residues" evidence="1">
    <location>
        <begin position="90"/>
        <end position="100"/>
    </location>
</feature>
<dbReference type="AlphaFoldDB" id="A0A3D9YXH3"/>
<proteinExistence type="predicted"/>
<dbReference type="Proteomes" id="UP000256900">
    <property type="component" value="Unassembled WGS sequence"/>
</dbReference>
<accession>A0A3D9YXH3</accession>
<comment type="caution">
    <text evidence="3">The sequence shown here is derived from an EMBL/GenBank/DDBJ whole genome shotgun (WGS) entry which is preliminary data.</text>
</comment>
<dbReference type="RefSeq" id="WP_115835559.1">
    <property type="nucleotide sequence ID" value="NZ_CP025086.1"/>
</dbReference>
<dbReference type="OrthoDB" id="8442940at2"/>
<evidence type="ECO:0000256" key="2">
    <source>
        <dbReference type="SAM" id="Phobius"/>
    </source>
</evidence>
<evidence type="ECO:0000313" key="4">
    <source>
        <dbReference type="Proteomes" id="UP000256900"/>
    </source>
</evidence>
<dbReference type="EMBL" id="QUMO01000002">
    <property type="protein sequence ID" value="REF87341.1"/>
    <property type="molecule type" value="Genomic_DNA"/>
</dbReference>
<sequence>MADYYPLLAKAVAGLPNSTPETRRAVYERARKALLGQLQSLQPPVPEADLRRESEALDAAVARIESELSGGAQPVQPQPQPQRPVTAKPAVPPRPAPPLRQPVSPQAPAQPATPRRPNGATVLGDEPPAPPSARGQNGPTPVTPNPASEPPPTAPQQPVPPREPRVEPPRARPSAAARPAAPQPDLEDAPQNHRLWIVVGVVVVLVALVAVAAWKLRDRPDQFAAFKPHPQTTADANDKSTQRADGSAPATPTVADTTAPTPAVPAPAAESAPAAAAKPADANNPVPVAYRAALLVEAPDEPNKIKTYVGTVIWKTENVSNGPGQPLASAVHGDIDVPDDKLKATIDIQKNNDPSLSASHTITVVFSIVPDSPTGGVKEISLPQLRNEDSPSGEALKGIVVPIMDNSFLVGLTRGDAEAHNADLLKKLEWIDIPIMLNNGRIAKLTFEKNTSGTRAINDAFASWQTPQ</sequence>
<feature type="compositionally biased region" description="Low complexity" evidence="1">
    <location>
        <begin position="172"/>
        <end position="184"/>
    </location>
</feature>
<reference evidence="3 4" key="1">
    <citation type="submission" date="2018-08" db="EMBL/GenBank/DDBJ databases">
        <title>Genomic Encyclopedia of Type Strains, Phase IV (KMG-IV): sequencing the most valuable type-strain genomes for metagenomic binning, comparative biology and taxonomic classification.</title>
        <authorList>
            <person name="Goeker M."/>
        </authorList>
    </citation>
    <scope>NUCLEOTIDE SEQUENCE [LARGE SCALE GENOMIC DNA]</scope>
    <source>
        <strain evidence="3 4">BW863</strain>
    </source>
</reference>
<protein>
    <submittedName>
        <fullName evidence="3">Uncharacterized protein</fullName>
    </submittedName>
</protein>
<keyword evidence="2" id="KW-0812">Transmembrane</keyword>
<keyword evidence="4" id="KW-1185">Reference proteome</keyword>
<feature type="compositionally biased region" description="Low complexity" evidence="1">
    <location>
        <begin position="248"/>
        <end position="282"/>
    </location>
</feature>
<feature type="region of interest" description="Disordered" evidence="1">
    <location>
        <begin position="225"/>
        <end position="282"/>
    </location>
</feature>
<feature type="compositionally biased region" description="Pro residues" evidence="1">
    <location>
        <begin position="141"/>
        <end position="161"/>
    </location>
</feature>
<feature type="transmembrane region" description="Helical" evidence="2">
    <location>
        <begin position="195"/>
        <end position="214"/>
    </location>
</feature>
<keyword evidence="2" id="KW-1133">Transmembrane helix</keyword>